<feature type="transmembrane region" description="Helical" evidence="13">
    <location>
        <begin position="100"/>
        <end position="122"/>
    </location>
</feature>
<dbReference type="GO" id="GO:0008237">
    <property type="term" value="F:metallopeptidase activity"/>
    <property type="evidence" value="ECO:0007669"/>
    <property type="project" value="UniProtKB-KW"/>
</dbReference>
<name>A0A1H6F8K5_9GAMM</name>
<dbReference type="PANTHER" id="PTHR35864:SF1">
    <property type="entry name" value="ZINC METALLOPROTEASE YWHC-RELATED"/>
    <property type="match status" value="1"/>
</dbReference>
<gene>
    <name evidence="15" type="ORF">MBHS_01586</name>
</gene>
<feature type="transmembrane region" description="Helical" evidence="13">
    <location>
        <begin position="58"/>
        <end position="79"/>
    </location>
</feature>
<evidence type="ECO:0000256" key="9">
    <source>
        <dbReference type="ARBA" id="ARBA00022833"/>
    </source>
</evidence>
<keyword evidence="10 13" id="KW-1133">Transmembrane helix</keyword>
<keyword evidence="9" id="KW-0862">Zinc</keyword>
<keyword evidence="8" id="KW-0378">Hydrolase</keyword>
<feature type="transmembrane region" description="Helical" evidence="13">
    <location>
        <begin position="134"/>
        <end position="163"/>
    </location>
</feature>
<evidence type="ECO:0000259" key="14">
    <source>
        <dbReference type="Pfam" id="PF02163"/>
    </source>
</evidence>
<organism evidence="15 16">
    <name type="scientific">Candidatus Venteria ishoeyi</name>
    <dbReference type="NCBI Taxonomy" id="1899563"/>
    <lineage>
        <taxon>Bacteria</taxon>
        <taxon>Pseudomonadati</taxon>
        <taxon>Pseudomonadota</taxon>
        <taxon>Gammaproteobacteria</taxon>
        <taxon>Thiotrichales</taxon>
        <taxon>Thiotrichaceae</taxon>
        <taxon>Venteria</taxon>
    </lineage>
</organism>
<dbReference type="EMBL" id="FMSV02000376">
    <property type="protein sequence ID" value="SEH05731.1"/>
    <property type="molecule type" value="Genomic_DNA"/>
</dbReference>
<dbReference type="InterPro" id="IPR052348">
    <property type="entry name" value="Metallopeptidase_M50B"/>
</dbReference>
<evidence type="ECO:0000256" key="11">
    <source>
        <dbReference type="ARBA" id="ARBA00023049"/>
    </source>
</evidence>
<comment type="cofactor">
    <cofactor evidence="1">
        <name>Zn(2+)</name>
        <dbReference type="ChEBI" id="CHEBI:29105"/>
    </cofactor>
</comment>
<evidence type="ECO:0000256" key="5">
    <source>
        <dbReference type="ARBA" id="ARBA00022670"/>
    </source>
</evidence>
<protein>
    <submittedName>
        <fullName evidence="15">Peptidase family M50</fullName>
    </submittedName>
</protein>
<evidence type="ECO:0000256" key="4">
    <source>
        <dbReference type="ARBA" id="ARBA00022475"/>
    </source>
</evidence>
<dbReference type="CDD" id="cd06158">
    <property type="entry name" value="S2P-M50_like_1"/>
    <property type="match status" value="1"/>
</dbReference>
<evidence type="ECO:0000256" key="3">
    <source>
        <dbReference type="ARBA" id="ARBA00007931"/>
    </source>
</evidence>
<evidence type="ECO:0000256" key="6">
    <source>
        <dbReference type="ARBA" id="ARBA00022692"/>
    </source>
</evidence>
<keyword evidence="7" id="KW-0479">Metal-binding</keyword>
<evidence type="ECO:0000256" key="13">
    <source>
        <dbReference type="SAM" id="Phobius"/>
    </source>
</evidence>
<feature type="domain" description="Peptidase M50" evidence="14">
    <location>
        <begin position="138"/>
        <end position="194"/>
    </location>
</feature>
<keyword evidence="16" id="KW-1185">Reference proteome</keyword>
<dbReference type="Proteomes" id="UP000236724">
    <property type="component" value="Unassembled WGS sequence"/>
</dbReference>
<evidence type="ECO:0000313" key="16">
    <source>
        <dbReference type="Proteomes" id="UP000236724"/>
    </source>
</evidence>
<evidence type="ECO:0000256" key="10">
    <source>
        <dbReference type="ARBA" id="ARBA00022989"/>
    </source>
</evidence>
<keyword evidence="11" id="KW-0482">Metalloprotease</keyword>
<dbReference type="OrthoDB" id="9800627at2"/>
<dbReference type="AlphaFoldDB" id="A0A1H6F8K5"/>
<dbReference type="InterPro" id="IPR044537">
    <property type="entry name" value="Rip2-like"/>
</dbReference>
<evidence type="ECO:0000256" key="8">
    <source>
        <dbReference type="ARBA" id="ARBA00022801"/>
    </source>
</evidence>
<dbReference type="GO" id="GO:0006508">
    <property type="term" value="P:proteolysis"/>
    <property type="evidence" value="ECO:0007669"/>
    <property type="project" value="UniProtKB-KW"/>
</dbReference>
<evidence type="ECO:0000256" key="2">
    <source>
        <dbReference type="ARBA" id="ARBA00004651"/>
    </source>
</evidence>
<evidence type="ECO:0000256" key="1">
    <source>
        <dbReference type="ARBA" id="ARBA00001947"/>
    </source>
</evidence>
<evidence type="ECO:0000256" key="7">
    <source>
        <dbReference type="ARBA" id="ARBA00022723"/>
    </source>
</evidence>
<accession>A0A1H6F8K5</accession>
<keyword evidence="5" id="KW-0645">Protease</keyword>
<dbReference type="GO" id="GO:0005886">
    <property type="term" value="C:plasma membrane"/>
    <property type="evidence" value="ECO:0007669"/>
    <property type="project" value="UniProtKB-SubCell"/>
</dbReference>
<evidence type="ECO:0000256" key="12">
    <source>
        <dbReference type="ARBA" id="ARBA00023136"/>
    </source>
</evidence>
<dbReference type="RefSeq" id="WP_103919618.1">
    <property type="nucleotide sequence ID" value="NZ_FMSV02000376.1"/>
</dbReference>
<comment type="similarity">
    <text evidence="3">Belongs to the peptidase M50B family.</text>
</comment>
<evidence type="ECO:0000313" key="15">
    <source>
        <dbReference type="EMBL" id="SEH05731.1"/>
    </source>
</evidence>
<feature type="transmembrane region" description="Helical" evidence="13">
    <location>
        <begin position="184"/>
        <end position="205"/>
    </location>
</feature>
<keyword evidence="12 13" id="KW-0472">Membrane</keyword>
<dbReference type="InterPro" id="IPR008915">
    <property type="entry name" value="Peptidase_M50"/>
</dbReference>
<keyword evidence="4" id="KW-1003">Cell membrane</keyword>
<proteinExistence type="inferred from homology"/>
<dbReference type="Pfam" id="PF02163">
    <property type="entry name" value="Peptidase_M50"/>
    <property type="match status" value="1"/>
</dbReference>
<reference evidence="15 16" key="1">
    <citation type="submission" date="2016-10" db="EMBL/GenBank/DDBJ databases">
        <authorList>
            <person name="de Groot N.N."/>
        </authorList>
    </citation>
    <scope>NUCLEOTIDE SEQUENCE [LARGE SCALE GENOMIC DNA]</scope>
    <source>
        <strain evidence="15">MBHS1</strain>
    </source>
</reference>
<dbReference type="GO" id="GO:0046872">
    <property type="term" value="F:metal ion binding"/>
    <property type="evidence" value="ECO:0007669"/>
    <property type="project" value="UniProtKB-KW"/>
</dbReference>
<dbReference type="PANTHER" id="PTHR35864">
    <property type="entry name" value="ZINC METALLOPROTEASE MJ0611-RELATED"/>
    <property type="match status" value="1"/>
</dbReference>
<keyword evidence="6 13" id="KW-0812">Transmembrane</keyword>
<sequence length="219" mass="24190">MFEDLNTAQLIAITVLPLLFAITLHEAAHGWVAMKLGDNTAKMLGRITLNPVPHIDPVGTIAVPLILVLLSSLLGNFMIFGWAKPVPITWRHLRNPRRDIALVALAGPMANLLMAIFWFAVLKITFGPTTGFTATSFILMSAALGIYFNLLLMILNLLPILPLDGGRVLNSLLPYKLSRKYSELEPYGLFILLALMAVGLLPYLLAPAPWLYNLFIQFV</sequence>
<comment type="subcellular location">
    <subcellularLocation>
        <location evidence="2">Cell membrane</location>
        <topology evidence="2">Multi-pass membrane protein</topology>
    </subcellularLocation>
</comment>